<dbReference type="PRINTS" id="PR01638">
    <property type="entry name" value="MHCCLASSI"/>
</dbReference>
<keyword evidence="6" id="KW-1185">Reference proteome</keyword>
<sequence>MKCVILLLGLCLPLTVSAVTHSLKYFYTGVSGDINFPEFTVVGLVDNSQFMYFDSNTQTATPKTEWMKREGAEYWDRQTQILIDSQQVFKKNIKMVKDRFNQSNSTGVHVNQVMYGCEWDEETGVTGGFDQHGYDGEDFISFDLKTLTWIAPKQQAVITKHKWDSNRALNEYLKNYYTQICIDWLKKYVYYGRSSLMRTVPPSVSLLQKTSSSPVTCHATGFYPSRVMVTWIKDGQELYEDVELGETLPNDDGTFQKSVHLTVNPKEWKNNQYQCLVQVSGINEVFIKDLTEDEIQTNLRKIETD</sequence>
<dbReference type="InterPro" id="IPR011161">
    <property type="entry name" value="MHC_I-like_Ag-recog"/>
</dbReference>
<dbReference type="SUPFAM" id="SSF54452">
    <property type="entry name" value="MHC antigen-recognition domain"/>
    <property type="match status" value="1"/>
</dbReference>
<dbReference type="InterPro" id="IPR011162">
    <property type="entry name" value="MHC_I/II-like_Ag-recog"/>
</dbReference>
<evidence type="ECO:0000259" key="4">
    <source>
        <dbReference type="PROSITE" id="PS50835"/>
    </source>
</evidence>
<keyword evidence="1" id="KW-0325">Glycoprotein</keyword>
<dbReference type="Pfam" id="PF07654">
    <property type="entry name" value="C1-set"/>
    <property type="match status" value="1"/>
</dbReference>
<dbReference type="InterPro" id="IPR001039">
    <property type="entry name" value="MHC_I_a_a1/a2"/>
</dbReference>
<evidence type="ECO:0000313" key="6">
    <source>
        <dbReference type="Proteomes" id="UP001557470"/>
    </source>
</evidence>
<accession>A0ABD0VZA5</accession>
<proteinExistence type="inferred from homology"/>
<dbReference type="FunFam" id="3.30.500.10:FF:000001">
    <property type="entry name" value="H-2 class I histocompatibility antigen, alpha chain"/>
    <property type="match status" value="1"/>
</dbReference>
<dbReference type="Pfam" id="PF00129">
    <property type="entry name" value="MHC_I"/>
    <property type="match status" value="1"/>
</dbReference>
<comment type="caution">
    <text evidence="5">The sequence shown here is derived from an EMBL/GenBank/DDBJ whole genome shotgun (WGS) entry which is preliminary data.</text>
</comment>
<dbReference type="EMBL" id="JAGEUA010000090">
    <property type="protein sequence ID" value="KAL0961593.1"/>
    <property type="molecule type" value="Genomic_DNA"/>
</dbReference>
<keyword evidence="3" id="KW-0732">Signal</keyword>
<dbReference type="SMART" id="SM00407">
    <property type="entry name" value="IGc1"/>
    <property type="match status" value="1"/>
</dbReference>
<dbReference type="Gene3D" id="3.30.500.10">
    <property type="entry name" value="MHC class I-like antigen recognition-like"/>
    <property type="match status" value="1"/>
</dbReference>
<evidence type="ECO:0000256" key="1">
    <source>
        <dbReference type="ARBA" id="ARBA00023180"/>
    </source>
</evidence>
<feature type="signal peptide" evidence="3">
    <location>
        <begin position="1"/>
        <end position="18"/>
    </location>
</feature>
<feature type="domain" description="Ig-like" evidence="4">
    <location>
        <begin position="202"/>
        <end position="291"/>
    </location>
</feature>
<reference evidence="5 6" key="1">
    <citation type="submission" date="2024-06" db="EMBL/GenBank/DDBJ databases">
        <authorList>
            <person name="Pan Q."/>
            <person name="Wen M."/>
            <person name="Jouanno E."/>
            <person name="Zahm M."/>
            <person name="Klopp C."/>
            <person name="Cabau C."/>
            <person name="Louis A."/>
            <person name="Berthelot C."/>
            <person name="Parey E."/>
            <person name="Roest Crollius H."/>
            <person name="Montfort J."/>
            <person name="Robinson-Rechavi M."/>
            <person name="Bouchez O."/>
            <person name="Lampietro C."/>
            <person name="Lopez Roques C."/>
            <person name="Donnadieu C."/>
            <person name="Postlethwait J."/>
            <person name="Bobe J."/>
            <person name="Verreycken H."/>
            <person name="Guiguen Y."/>
        </authorList>
    </citation>
    <scope>NUCLEOTIDE SEQUENCE [LARGE SCALE GENOMIC DNA]</scope>
    <source>
        <strain evidence="5">Up_M1</strain>
        <tissue evidence="5">Testis</tissue>
    </source>
</reference>
<evidence type="ECO:0000256" key="2">
    <source>
        <dbReference type="RuleBase" id="RU004439"/>
    </source>
</evidence>
<protein>
    <recommendedName>
        <fullName evidence="4">Ig-like domain-containing protein</fullName>
    </recommendedName>
</protein>
<dbReference type="InterPro" id="IPR050208">
    <property type="entry name" value="MHC_class-I_related"/>
</dbReference>
<evidence type="ECO:0000313" key="5">
    <source>
        <dbReference type="EMBL" id="KAL0961593.1"/>
    </source>
</evidence>
<organism evidence="5 6">
    <name type="scientific">Umbra pygmaea</name>
    <name type="common">Eastern mudminnow</name>
    <dbReference type="NCBI Taxonomy" id="75934"/>
    <lineage>
        <taxon>Eukaryota</taxon>
        <taxon>Metazoa</taxon>
        <taxon>Chordata</taxon>
        <taxon>Craniata</taxon>
        <taxon>Vertebrata</taxon>
        <taxon>Euteleostomi</taxon>
        <taxon>Actinopterygii</taxon>
        <taxon>Neopterygii</taxon>
        <taxon>Teleostei</taxon>
        <taxon>Protacanthopterygii</taxon>
        <taxon>Esociformes</taxon>
        <taxon>Umbridae</taxon>
        <taxon>Umbra</taxon>
    </lineage>
</organism>
<dbReference type="PROSITE" id="PS50835">
    <property type="entry name" value="IG_LIKE"/>
    <property type="match status" value="1"/>
</dbReference>
<dbReference type="Proteomes" id="UP001557470">
    <property type="component" value="Unassembled WGS sequence"/>
</dbReference>
<gene>
    <name evidence="5" type="ORF">UPYG_G00354690</name>
</gene>
<dbReference type="PANTHER" id="PTHR16675">
    <property type="entry name" value="MHC CLASS I-RELATED"/>
    <property type="match status" value="1"/>
</dbReference>
<dbReference type="InterPro" id="IPR037055">
    <property type="entry name" value="MHC_I-like_Ag-recog_sf"/>
</dbReference>
<feature type="chain" id="PRO_5044867531" description="Ig-like domain-containing protein" evidence="3">
    <location>
        <begin position="19"/>
        <end position="305"/>
    </location>
</feature>
<dbReference type="AlphaFoldDB" id="A0ABD0VZA5"/>
<dbReference type="InterPro" id="IPR036179">
    <property type="entry name" value="Ig-like_dom_sf"/>
</dbReference>
<dbReference type="InterPro" id="IPR007110">
    <property type="entry name" value="Ig-like_dom"/>
</dbReference>
<dbReference type="CDD" id="cd07698">
    <property type="entry name" value="IgC1_MHC_I_alpha3"/>
    <property type="match status" value="1"/>
</dbReference>
<dbReference type="InterPro" id="IPR013783">
    <property type="entry name" value="Ig-like_fold"/>
</dbReference>
<dbReference type="InterPro" id="IPR003597">
    <property type="entry name" value="Ig_C1-set"/>
</dbReference>
<name>A0ABD0VZA5_UMBPY</name>
<dbReference type="PANTHER" id="PTHR16675:SF237">
    <property type="entry name" value="MHC CLASS I ANTIGEN TRANSCRIPT VARIANT 1-RELATED"/>
    <property type="match status" value="1"/>
</dbReference>
<comment type="similarity">
    <text evidence="2">Belongs to the MHC class I family.</text>
</comment>
<dbReference type="SUPFAM" id="SSF48726">
    <property type="entry name" value="Immunoglobulin"/>
    <property type="match status" value="1"/>
</dbReference>
<evidence type="ECO:0000256" key="3">
    <source>
        <dbReference type="SAM" id="SignalP"/>
    </source>
</evidence>
<dbReference type="Gene3D" id="2.60.40.10">
    <property type="entry name" value="Immunoglobulins"/>
    <property type="match status" value="1"/>
</dbReference>